<dbReference type="OrthoDB" id="3323334at2"/>
<dbReference type="Pfam" id="PF19614">
    <property type="entry name" value="DUF6119"/>
    <property type="match status" value="1"/>
</dbReference>
<dbReference type="InterPro" id="IPR026487">
    <property type="entry name" value="CHP04141"/>
</dbReference>
<name>A0A238YAD6_9PSEU</name>
<evidence type="ECO:0000313" key="1">
    <source>
        <dbReference type="EMBL" id="SNR67990.1"/>
    </source>
</evidence>
<evidence type="ECO:0000313" key="2">
    <source>
        <dbReference type="Proteomes" id="UP000198348"/>
    </source>
</evidence>
<gene>
    <name evidence="1" type="ORF">SAMN06265360_11490</name>
</gene>
<dbReference type="NCBIfam" id="TIGR04141">
    <property type="entry name" value="TIGR04141 family sporadically distributed protein"/>
    <property type="match status" value="1"/>
</dbReference>
<protein>
    <submittedName>
        <fullName evidence="1">Sporadically distributed protein, TIGR04141 family</fullName>
    </submittedName>
</protein>
<dbReference type="RefSeq" id="WP_089302181.1">
    <property type="nucleotide sequence ID" value="NZ_FZNW01000014.1"/>
</dbReference>
<accession>A0A238YAD6</accession>
<organism evidence="1 2">
    <name type="scientific">Haloechinothrix alba</name>
    <dbReference type="NCBI Taxonomy" id="664784"/>
    <lineage>
        <taxon>Bacteria</taxon>
        <taxon>Bacillati</taxon>
        <taxon>Actinomycetota</taxon>
        <taxon>Actinomycetes</taxon>
        <taxon>Pseudonocardiales</taxon>
        <taxon>Pseudonocardiaceae</taxon>
        <taxon>Haloechinothrix</taxon>
    </lineage>
</organism>
<reference evidence="1 2" key="1">
    <citation type="submission" date="2017-06" db="EMBL/GenBank/DDBJ databases">
        <authorList>
            <person name="Kim H.J."/>
            <person name="Triplett B.A."/>
        </authorList>
    </citation>
    <scope>NUCLEOTIDE SEQUENCE [LARGE SCALE GENOMIC DNA]</scope>
    <source>
        <strain evidence="1 2">DSM 45207</strain>
    </source>
</reference>
<proteinExistence type="predicted"/>
<keyword evidence="2" id="KW-1185">Reference proteome</keyword>
<sequence>MARKQSPSVRTTLYRLVDVPILLDGVRSKYTDENSDFSWQYVIVNDREALLVTGVMVTQLVRWADTLQQLTDHTVEIGNRIAAAALLIRNGDDAAWALTYGMGFHLLEQAKVDPGFGQRIAIRTVDPNELNSLTRTTLDYRSRTDRLSIPSGEHLRGFGVSDFGELVTRLVAKAKIEGLTAGANPLVIRGADALNMPLGRRPDALLADLDLIDSILNLQAPAELEVLEQLVAIKNQTKLKDRLESQLARKLAGHDIGRLALSWPHEQIDENGTPSSYRLISAGREHGFVQDGIPDLDSLLAPLGGLDPEDRLAKLDRMRIVLFRDAEGEEAITSAIAARKWLAFETYEDGRCYCLHGGSWYLMASNYAEKLSRRVQEIFERDPGISLPDWPADGDEDEAMYNTRAAQSLGGTLMDQKLIHTGLHRHGIEACDILLSEGELVHVKDIDKSAPASHLLAQALVSADALLHDEEARDEFRAIVERSRGDVSEMTTPIRSVILGVARKARPISAEDLFTFTKVNLVRHVASLEERGVQVFVVPIMRP</sequence>
<dbReference type="AlphaFoldDB" id="A0A238YAD6"/>
<dbReference type="EMBL" id="FZNW01000014">
    <property type="protein sequence ID" value="SNR67990.1"/>
    <property type="molecule type" value="Genomic_DNA"/>
</dbReference>
<dbReference type="Proteomes" id="UP000198348">
    <property type="component" value="Unassembled WGS sequence"/>
</dbReference>